<sequence length="208" mass="23513">MKRNTQDCYNQTPFVGTIKAFGRSTHFALTAASLEDSQKRGPLIVPIMDPGLRYLIGLVFYGLKQVKVWWHLPLVLTMTYTFYVRERLLNNSLFDAYPNPLPQVKRRCNDPVLGDGYIGCFSASLISDYKFQMQHLTPSVTPDNCIAQCKTAMFSYAALGQGQRCYCGVGYESKKYADECNCRKKCKGNKKNRCGGSHHVSLYNTCKS</sequence>
<keyword evidence="5" id="KW-0472">Membrane</keyword>
<keyword evidence="4" id="KW-1133">Transmembrane helix</keyword>
<evidence type="ECO:0000256" key="1">
    <source>
        <dbReference type="ARBA" id="ARBA00004167"/>
    </source>
</evidence>
<dbReference type="EMBL" id="JARQWQ010000024">
    <property type="protein sequence ID" value="KAK2563914.1"/>
    <property type="molecule type" value="Genomic_DNA"/>
</dbReference>
<comment type="subcellular location">
    <subcellularLocation>
        <location evidence="1">Membrane</location>
        <topology evidence="1">Single-pass membrane protein</topology>
    </subcellularLocation>
</comment>
<evidence type="ECO:0000256" key="6">
    <source>
        <dbReference type="ARBA" id="ARBA00023180"/>
    </source>
</evidence>
<evidence type="ECO:0000313" key="8">
    <source>
        <dbReference type="EMBL" id="KAK2563914.1"/>
    </source>
</evidence>
<dbReference type="PROSITE" id="PS51212">
    <property type="entry name" value="WSC"/>
    <property type="match status" value="1"/>
</dbReference>
<keyword evidence="3" id="KW-0732">Signal</keyword>
<dbReference type="InterPro" id="IPR002889">
    <property type="entry name" value="WSC_carb-bd"/>
</dbReference>
<evidence type="ECO:0000256" key="3">
    <source>
        <dbReference type="ARBA" id="ARBA00022729"/>
    </source>
</evidence>
<accession>A0AAD9V7D6</accession>
<feature type="domain" description="WSC" evidence="7">
    <location>
        <begin position="114"/>
        <end position="206"/>
    </location>
</feature>
<protein>
    <recommendedName>
        <fullName evidence="7">WSC domain-containing protein</fullName>
    </recommendedName>
</protein>
<organism evidence="8 9">
    <name type="scientific">Acropora cervicornis</name>
    <name type="common">Staghorn coral</name>
    <dbReference type="NCBI Taxonomy" id="6130"/>
    <lineage>
        <taxon>Eukaryota</taxon>
        <taxon>Metazoa</taxon>
        <taxon>Cnidaria</taxon>
        <taxon>Anthozoa</taxon>
        <taxon>Hexacorallia</taxon>
        <taxon>Scleractinia</taxon>
        <taxon>Astrocoeniina</taxon>
        <taxon>Acroporidae</taxon>
        <taxon>Acropora</taxon>
    </lineage>
</organism>
<dbReference type="Pfam" id="PF01822">
    <property type="entry name" value="WSC"/>
    <property type="match status" value="1"/>
</dbReference>
<dbReference type="SMART" id="SM00321">
    <property type="entry name" value="WSC"/>
    <property type="match status" value="1"/>
</dbReference>
<keyword evidence="2" id="KW-0812">Transmembrane</keyword>
<evidence type="ECO:0000256" key="5">
    <source>
        <dbReference type="ARBA" id="ARBA00023136"/>
    </source>
</evidence>
<reference evidence="8" key="2">
    <citation type="journal article" date="2023" name="Science">
        <title>Genomic signatures of disease resistance in endangered staghorn corals.</title>
        <authorList>
            <person name="Vollmer S.V."/>
            <person name="Selwyn J.D."/>
            <person name="Despard B.A."/>
            <person name="Roesel C.L."/>
        </authorList>
    </citation>
    <scope>NUCLEOTIDE SEQUENCE</scope>
    <source>
        <strain evidence="8">K2</strain>
    </source>
</reference>
<gene>
    <name evidence="8" type="ORF">P5673_012929</name>
</gene>
<evidence type="ECO:0000256" key="2">
    <source>
        <dbReference type="ARBA" id="ARBA00022692"/>
    </source>
</evidence>
<dbReference type="InterPro" id="IPR051836">
    <property type="entry name" value="Kremen_rcpt"/>
</dbReference>
<dbReference type="AlphaFoldDB" id="A0AAD9V7D6"/>
<keyword evidence="6" id="KW-0325">Glycoprotein</keyword>
<name>A0AAD9V7D6_ACRCE</name>
<comment type="caution">
    <text evidence="8">The sequence shown here is derived from an EMBL/GenBank/DDBJ whole genome shotgun (WGS) entry which is preliminary data.</text>
</comment>
<reference evidence="8" key="1">
    <citation type="journal article" date="2023" name="G3 (Bethesda)">
        <title>Whole genome assembly and annotation of the endangered Caribbean coral Acropora cervicornis.</title>
        <authorList>
            <person name="Selwyn J.D."/>
            <person name="Vollmer S.V."/>
        </authorList>
    </citation>
    <scope>NUCLEOTIDE SEQUENCE</scope>
    <source>
        <strain evidence="8">K2</strain>
    </source>
</reference>
<dbReference type="PANTHER" id="PTHR24269">
    <property type="entry name" value="KREMEN PROTEIN"/>
    <property type="match status" value="1"/>
</dbReference>
<dbReference type="PANTHER" id="PTHR24269:SF16">
    <property type="entry name" value="PROTEIN SLG1"/>
    <property type="match status" value="1"/>
</dbReference>
<keyword evidence="9" id="KW-1185">Reference proteome</keyword>
<evidence type="ECO:0000313" key="9">
    <source>
        <dbReference type="Proteomes" id="UP001249851"/>
    </source>
</evidence>
<dbReference type="GO" id="GO:0005886">
    <property type="term" value="C:plasma membrane"/>
    <property type="evidence" value="ECO:0007669"/>
    <property type="project" value="TreeGrafter"/>
</dbReference>
<dbReference type="Proteomes" id="UP001249851">
    <property type="component" value="Unassembled WGS sequence"/>
</dbReference>
<evidence type="ECO:0000259" key="7">
    <source>
        <dbReference type="PROSITE" id="PS51212"/>
    </source>
</evidence>
<evidence type="ECO:0000256" key="4">
    <source>
        <dbReference type="ARBA" id="ARBA00022989"/>
    </source>
</evidence>
<proteinExistence type="predicted"/>